<protein>
    <submittedName>
        <fullName evidence="1">Uncharacterized protein</fullName>
    </submittedName>
</protein>
<sequence length="98" mass="10495">MWPEGSTTPICGPLEENTCNYECELMAVTECLRVITKKQREGAALPGLVIFTDCRAFGGSGSEGVGRAVLLADYLQKHRGCGPWSSGFCHILGSSATR</sequence>
<evidence type="ECO:0000313" key="1">
    <source>
        <dbReference type="EMBL" id="GFO04575.1"/>
    </source>
</evidence>
<organism evidence="1 2">
    <name type="scientific">Plakobranchus ocellatus</name>
    <dbReference type="NCBI Taxonomy" id="259542"/>
    <lineage>
        <taxon>Eukaryota</taxon>
        <taxon>Metazoa</taxon>
        <taxon>Spiralia</taxon>
        <taxon>Lophotrochozoa</taxon>
        <taxon>Mollusca</taxon>
        <taxon>Gastropoda</taxon>
        <taxon>Heterobranchia</taxon>
        <taxon>Euthyneura</taxon>
        <taxon>Panpulmonata</taxon>
        <taxon>Sacoglossa</taxon>
        <taxon>Placobranchoidea</taxon>
        <taxon>Plakobranchidae</taxon>
        <taxon>Plakobranchus</taxon>
    </lineage>
</organism>
<dbReference type="EMBL" id="BLXT01003739">
    <property type="protein sequence ID" value="GFO04575.1"/>
    <property type="molecule type" value="Genomic_DNA"/>
</dbReference>
<proteinExistence type="predicted"/>
<accession>A0AAV4ACM6</accession>
<dbReference type="AlphaFoldDB" id="A0AAV4ACM6"/>
<gene>
    <name evidence="1" type="ORF">PoB_003108000</name>
</gene>
<reference evidence="1 2" key="1">
    <citation type="journal article" date="2021" name="Elife">
        <title>Chloroplast acquisition without the gene transfer in kleptoplastic sea slugs, Plakobranchus ocellatus.</title>
        <authorList>
            <person name="Maeda T."/>
            <person name="Takahashi S."/>
            <person name="Yoshida T."/>
            <person name="Shimamura S."/>
            <person name="Takaki Y."/>
            <person name="Nagai Y."/>
            <person name="Toyoda A."/>
            <person name="Suzuki Y."/>
            <person name="Arimoto A."/>
            <person name="Ishii H."/>
            <person name="Satoh N."/>
            <person name="Nishiyama T."/>
            <person name="Hasebe M."/>
            <person name="Maruyama T."/>
            <person name="Minagawa J."/>
            <person name="Obokata J."/>
            <person name="Shigenobu S."/>
        </authorList>
    </citation>
    <scope>NUCLEOTIDE SEQUENCE [LARGE SCALE GENOMIC DNA]</scope>
</reference>
<evidence type="ECO:0000313" key="2">
    <source>
        <dbReference type="Proteomes" id="UP000735302"/>
    </source>
</evidence>
<keyword evidence="2" id="KW-1185">Reference proteome</keyword>
<name>A0AAV4ACM6_9GAST</name>
<dbReference type="Proteomes" id="UP000735302">
    <property type="component" value="Unassembled WGS sequence"/>
</dbReference>
<comment type="caution">
    <text evidence="1">The sequence shown here is derived from an EMBL/GenBank/DDBJ whole genome shotgun (WGS) entry which is preliminary data.</text>
</comment>